<dbReference type="CDD" id="cd06453">
    <property type="entry name" value="SufS_like"/>
    <property type="match status" value="1"/>
</dbReference>
<evidence type="ECO:0000256" key="5">
    <source>
        <dbReference type="ARBA" id="ARBA00022898"/>
    </source>
</evidence>
<comment type="function">
    <text evidence="2 8">Catalyzes the removal of elemental sulfur and selenium atoms from L-cysteine, L-cystine, L-selenocysteine, and L-selenocystine to produce L-alanine.</text>
</comment>
<keyword evidence="4 8" id="KW-0808">Transferase</keyword>
<protein>
    <recommendedName>
        <fullName evidence="8">Cysteine desulfurase</fullName>
        <ecNumber evidence="8">2.8.1.7</ecNumber>
    </recommendedName>
</protein>
<organism evidence="11 12">
    <name type="scientific">Zooshikella harenae</name>
    <dbReference type="NCBI Taxonomy" id="2827238"/>
    <lineage>
        <taxon>Bacteria</taxon>
        <taxon>Pseudomonadati</taxon>
        <taxon>Pseudomonadota</taxon>
        <taxon>Gammaproteobacteria</taxon>
        <taxon>Oceanospirillales</taxon>
        <taxon>Zooshikellaceae</taxon>
        <taxon>Zooshikella</taxon>
    </lineage>
</organism>
<dbReference type="EC" id="2.8.1.7" evidence="8"/>
<evidence type="ECO:0000256" key="6">
    <source>
        <dbReference type="ARBA" id="ARBA00050776"/>
    </source>
</evidence>
<feature type="domain" description="Aminotransferase class V" evidence="10">
    <location>
        <begin position="49"/>
        <end position="418"/>
    </location>
</feature>
<evidence type="ECO:0000313" key="11">
    <source>
        <dbReference type="EMBL" id="MBU2711334.1"/>
    </source>
</evidence>
<dbReference type="Gene3D" id="3.90.1150.10">
    <property type="entry name" value="Aspartate Aminotransferase, domain 1"/>
    <property type="match status" value="1"/>
</dbReference>
<keyword evidence="12" id="KW-1185">Reference proteome</keyword>
<dbReference type="InterPro" id="IPR015421">
    <property type="entry name" value="PyrdxlP-dep_Trfase_major"/>
</dbReference>
<dbReference type="InterPro" id="IPR010970">
    <property type="entry name" value="Cys_dSase_SufS"/>
</dbReference>
<dbReference type="Proteomes" id="UP000690515">
    <property type="component" value="Unassembled WGS sequence"/>
</dbReference>
<dbReference type="PANTHER" id="PTHR43586">
    <property type="entry name" value="CYSTEINE DESULFURASE"/>
    <property type="match status" value="1"/>
</dbReference>
<feature type="region of interest" description="Disordered" evidence="9">
    <location>
        <begin position="1"/>
        <end position="22"/>
    </location>
</feature>
<evidence type="ECO:0000259" key="10">
    <source>
        <dbReference type="Pfam" id="PF00266"/>
    </source>
</evidence>
<dbReference type="InterPro" id="IPR015424">
    <property type="entry name" value="PyrdxlP-dep_Trfase"/>
</dbReference>
<comment type="cofactor">
    <cofactor evidence="1 7">
        <name>pyridoxal 5'-phosphate</name>
        <dbReference type="ChEBI" id="CHEBI:597326"/>
    </cofactor>
</comment>
<dbReference type="InterPro" id="IPR016454">
    <property type="entry name" value="Cysteine_dSase"/>
</dbReference>
<dbReference type="PANTHER" id="PTHR43586:SF8">
    <property type="entry name" value="CYSTEINE DESULFURASE 1, CHLOROPLASTIC"/>
    <property type="match status" value="1"/>
</dbReference>
<keyword evidence="5 8" id="KW-0663">Pyridoxal phosphate</keyword>
<evidence type="ECO:0000256" key="4">
    <source>
        <dbReference type="ARBA" id="ARBA00022679"/>
    </source>
</evidence>
<gene>
    <name evidence="11" type="ORF">KCG35_09695</name>
</gene>
<dbReference type="InterPro" id="IPR015422">
    <property type="entry name" value="PyrdxlP-dep_Trfase_small"/>
</dbReference>
<evidence type="ECO:0000256" key="2">
    <source>
        <dbReference type="ARBA" id="ARBA00002824"/>
    </source>
</evidence>
<dbReference type="Pfam" id="PF00266">
    <property type="entry name" value="Aminotran_5"/>
    <property type="match status" value="1"/>
</dbReference>
<reference evidence="11 12" key="1">
    <citation type="submission" date="2021-04" db="EMBL/GenBank/DDBJ databases">
        <authorList>
            <person name="Pira H."/>
            <person name="Risdian C."/>
            <person name="Wink J."/>
        </authorList>
    </citation>
    <scope>NUCLEOTIDE SEQUENCE [LARGE SCALE GENOMIC DNA]</scope>
    <source>
        <strain evidence="11 12">WH53</strain>
    </source>
</reference>
<accession>A0ABS5ZB96</accession>
<dbReference type="InterPro" id="IPR020578">
    <property type="entry name" value="Aminotrans_V_PyrdxlP_BS"/>
</dbReference>
<dbReference type="PROSITE" id="PS00595">
    <property type="entry name" value="AA_TRANSFER_CLASS_5"/>
    <property type="match status" value="1"/>
</dbReference>
<comment type="catalytic activity">
    <reaction evidence="6 8">
        <text>(sulfur carrier)-H + L-cysteine = (sulfur carrier)-SH + L-alanine</text>
        <dbReference type="Rhea" id="RHEA:43892"/>
        <dbReference type="Rhea" id="RHEA-COMP:14737"/>
        <dbReference type="Rhea" id="RHEA-COMP:14739"/>
        <dbReference type="ChEBI" id="CHEBI:29917"/>
        <dbReference type="ChEBI" id="CHEBI:35235"/>
        <dbReference type="ChEBI" id="CHEBI:57972"/>
        <dbReference type="ChEBI" id="CHEBI:64428"/>
        <dbReference type="EC" id="2.8.1.7"/>
    </reaction>
</comment>
<dbReference type="InterPro" id="IPR000192">
    <property type="entry name" value="Aminotrans_V_dom"/>
</dbReference>
<evidence type="ECO:0000256" key="9">
    <source>
        <dbReference type="SAM" id="MobiDB-lite"/>
    </source>
</evidence>
<evidence type="ECO:0000256" key="1">
    <source>
        <dbReference type="ARBA" id="ARBA00001933"/>
    </source>
</evidence>
<dbReference type="PIRSF" id="PIRSF005572">
    <property type="entry name" value="NifS"/>
    <property type="match status" value="1"/>
</dbReference>
<evidence type="ECO:0000256" key="3">
    <source>
        <dbReference type="ARBA" id="ARBA00010447"/>
    </source>
</evidence>
<dbReference type="EMBL" id="JAGSOY010000018">
    <property type="protein sequence ID" value="MBU2711334.1"/>
    <property type="molecule type" value="Genomic_DNA"/>
</dbReference>
<name>A0ABS5ZB96_9GAMM</name>
<evidence type="ECO:0000313" key="12">
    <source>
        <dbReference type="Proteomes" id="UP000690515"/>
    </source>
</evidence>
<comment type="caution">
    <text evidence="11">The sequence shown here is derived from an EMBL/GenBank/DDBJ whole genome shotgun (WGS) entry which is preliminary data.</text>
</comment>
<dbReference type="NCBIfam" id="TIGR01979">
    <property type="entry name" value="sufS"/>
    <property type="match status" value="1"/>
</dbReference>
<dbReference type="Gene3D" id="3.40.640.10">
    <property type="entry name" value="Type I PLP-dependent aspartate aminotransferase-like (Major domain)"/>
    <property type="match status" value="1"/>
</dbReference>
<sequence>MVERPHQQPSQQQPSDSQSTVISGRHCLTDEVRHQFPILHQQVHGQPLVYLDNAATTQKPNAVLQALDHYYRCDNANVHRGVHALSERATWAMESARDTIQQFINAASREEVVFVRGTTEGINLVAHGVAESILQPGDEIVISAMEHHSNIVPWQLVCQRTQAVLKVIPILPSGELDLEAYQQLLSERSRLVAISHISNALGTINPVAKIISIAHDHGIPVLVDGAQAVAHTPVDVQALDCDFYVFSGHKVYGPTGIGVLYGKQVWLDRFPPYQGGGEMIRRVSFDHTEFNTLPYKFEAGTPAIAEAVGLGAALQWFSHYRQHSLWEHEATLLYQLQAQLKTLSGVTIIGNAKEKTAVCSFTVAGIHPHDLGTLLDHCGIAVRAGHHCAMPVMDFFNVPATVRASLAIYNTTEDIARLIKGLEQSMEFWQ</sequence>
<dbReference type="SUPFAM" id="SSF53383">
    <property type="entry name" value="PLP-dependent transferases"/>
    <property type="match status" value="1"/>
</dbReference>
<evidence type="ECO:0000256" key="8">
    <source>
        <dbReference type="RuleBase" id="RU004506"/>
    </source>
</evidence>
<feature type="compositionally biased region" description="Low complexity" evidence="9">
    <location>
        <begin position="7"/>
        <end position="19"/>
    </location>
</feature>
<comment type="similarity">
    <text evidence="3 8">Belongs to the class-V pyridoxal-phosphate-dependent aminotransferase family. Csd subfamily.</text>
</comment>
<evidence type="ECO:0000256" key="7">
    <source>
        <dbReference type="RuleBase" id="RU004504"/>
    </source>
</evidence>
<proteinExistence type="inferred from homology"/>